<dbReference type="InterPro" id="IPR034603">
    <property type="entry name" value="Dipeptide_epimerase"/>
</dbReference>
<dbReference type="InterPro" id="IPR018110">
    <property type="entry name" value="Mandel_Rmase/mucon_lact_enz_CS"/>
</dbReference>
<name>A0A517XVX2_9BACT</name>
<feature type="binding site" evidence="5">
    <location>
        <position position="257"/>
    </location>
    <ligand>
        <name>Mg(2+)</name>
        <dbReference type="ChEBI" id="CHEBI:18420"/>
    </ligand>
</feature>
<accession>A0A517XVX2</accession>
<evidence type="ECO:0000256" key="4">
    <source>
        <dbReference type="ARBA" id="ARBA00023235"/>
    </source>
</evidence>
<dbReference type="Proteomes" id="UP000319576">
    <property type="component" value="Chromosome"/>
</dbReference>
<dbReference type="PROSITE" id="PS00909">
    <property type="entry name" value="MR_MLE_2"/>
    <property type="match status" value="1"/>
</dbReference>
<dbReference type="OrthoDB" id="9775391at2"/>
<dbReference type="SUPFAM" id="SSF54826">
    <property type="entry name" value="Enolase N-terminal domain-like"/>
    <property type="match status" value="1"/>
</dbReference>
<feature type="binding site" evidence="5">
    <location>
        <position position="206"/>
    </location>
    <ligand>
        <name>Mg(2+)</name>
        <dbReference type="ChEBI" id="CHEBI:18420"/>
    </ligand>
</feature>
<proteinExistence type="inferred from homology"/>
<comment type="similarity">
    <text evidence="1 6">Belongs to the mandelate racemase/muconate lactonizing enzyme family.</text>
</comment>
<feature type="binding site" evidence="5">
    <location>
        <position position="232"/>
    </location>
    <ligand>
        <name>Mg(2+)</name>
        <dbReference type="ChEBI" id="CHEBI:18420"/>
    </ligand>
</feature>
<evidence type="ECO:0000313" key="8">
    <source>
        <dbReference type="EMBL" id="QDU21627.1"/>
    </source>
</evidence>
<protein>
    <recommendedName>
        <fullName evidence="6">Dipeptide epimerase</fullName>
        <ecNumber evidence="6">5.1.1.-</ecNumber>
    </recommendedName>
</protein>
<dbReference type="SUPFAM" id="SSF51604">
    <property type="entry name" value="Enolase C-terminal domain-like"/>
    <property type="match status" value="1"/>
</dbReference>
<dbReference type="SFLD" id="SFLDG00180">
    <property type="entry name" value="muconate_cycloisomerase"/>
    <property type="match status" value="1"/>
</dbReference>
<dbReference type="SFLD" id="SFLDS00001">
    <property type="entry name" value="Enolase"/>
    <property type="match status" value="1"/>
</dbReference>
<dbReference type="InterPro" id="IPR036849">
    <property type="entry name" value="Enolase-like_C_sf"/>
</dbReference>
<keyword evidence="2 5" id="KW-0479">Metal-binding</keyword>
<organism evidence="8 9">
    <name type="scientific">Urbifossiella limnaea</name>
    <dbReference type="NCBI Taxonomy" id="2528023"/>
    <lineage>
        <taxon>Bacteria</taxon>
        <taxon>Pseudomonadati</taxon>
        <taxon>Planctomycetota</taxon>
        <taxon>Planctomycetia</taxon>
        <taxon>Gemmatales</taxon>
        <taxon>Gemmataceae</taxon>
        <taxon>Urbifossiella</taxon>
    </lineage>
</organism>
<dbReference type="SMART" id="SM00922">
    <property type="entry name" value="MR_MLE"/>
    <property type="match status" value="1"/>
</dbReference>
<gene>
    <name evidence="8" type="primary">ykfB_2</name>
    <name evidence="8" type="ORF">ETAA1_35980</name>
</gene>
<dbReference type="RefSeq" id="WP_145240710.1">
    <property type="nucleotide sequence ID" value="NZ_CP036273.1"/>
</dbReference>
<dbReference type="InterPro" id="IPR013341">
    <property type="entry name" value="Mandelate_racemase_N_dom"/>
</dbReference>
<dbReference type="Pfam" id="PF02746">
    <property type="entry name" value="MR_MLE_N"/>
    <property type="match status" value="1"/>
</dbReference>
<dbReference type="EMBL" id="CP036273">
    <property type="protein sequence ID" value="QDU21627.1"/>
    <property type="molecule type" value="Genomic_DNA"/>
</dbReference>
<dbReference type="EC" id="5.1.1.-" evidence="6"/>
<dbReference type="PANTHER" id="PTHR48073:SF2">
    <property type="entry name" value="O-SUCCINYLBENZOATE SYNTHASE"/>
    <property type="match status" value="1"/>
</dbReference>
<dbReference type="GO" id="GO:0009063">
    <property type="term" value="P:amino acid catabolic process"/>
    <property type="evidence" value="ECO:0007669"/>
    <property type="project" value="InterPro"/>
</dbReference>
<keyword evidence="4 6" id="KW-0413">Isomerase</keyword>
<dbReference type="GO" id="GO:0016855">
    <property type="term" value="F:racemase and epimerase activity, acting on amino acids and derivatives"/>
    <property type="evidence" value="ECO:0007669"/>
    <property type="project" value="UniProtKB-UniRule"/>
</dbReference>
<evidence type="ECO:0000256" key="6">
    <source>
        <dbReference type="RuleBase" id="RU366006"/>
    </source>
</evidence>
<dbReference type="InterPro" id="IPR013342">
    <property type="entry name" value="Mandelate_racemase_C"/>
</dbReference>
<dbReference type="InterPro" id="IPR029065">
    <property type="entry name" value="Enolase_C-like"/>
</dbReference>
<sequence>MRVVELEARHVRIALRRKVTHASHSRTDTDNVVVRCVLADGTVGHGEGVPRDYVTGETIDSCLDRLAASDLPAQLTPCDDFVAAVHLAERLKLAPEPGDDRLIQGNAARCALELAVLDAYGRAFGEPLMNVTRAVAPDLYEPRERVRYSGVIGNPKGWKGRAYPLVYRLAGFEQVKLKVGIPDTDDVKRTRRTRRWLGSKMDLRIDANEAWSAAEAADKIRALEPFGITSVEQPVPHEEVAGLAAVRKAVSTLLMLDESLCGAVDGERAVAGGWCDLFNLRLSKCGGFIPTLRLAQMAKRAGLGYQLGCQVGETGILSAAGRHFATSVCGIRYLEGSYDRHLVWEDLTAEDLTFARNGTAPMLVGAGLGVSVEPAKVDWVTVKRVSLIG</sequence>
<reference evidence="8 9" key="1">
    <citation type="submission" date="2019-02" db="EMBL/GenBank/DDBJ databases">
        <title>Deep-cultivation of Planctomycetes and their phenomic and genomic characterization uncovers novel biology.</title>
        <authorList>
            <person name="Wiegand S."/>
            <person name="Jogler M."/>
            <person name="Boedeker C."/>
            <person name="Pinto D."/>
            <person name="Vollmers J."/>
            <person name="Rivas-Marin E."/>
            <person name="Kohn T."/>
            <person name="Peeters S.H."/>
            <person name="Heuer A."/>
            <person name="Rast P."/>
            <person name="Oberbeckmann S."/>
            <person name="Bunk B."/>
            <person name="Jeske O."/>
            <person name="Meyerdierks A."/>
            <person name="Storesund J.E."/>
            <person name="Kallscheuer N."/>
            <person name="Luecker S."/>
            <person name="Lage O.M."/>
            <person name="Pohl T."/>
            <person name="Merkel B.J."/>
            <person name="Hornburger P."/>
            <person name="Mueller R.-W."/>
            <person name="Bruemmer F."/>
            <person name="Labrenz M."/>
            <person name="Spormann A.M."/>
            <person name="Op den Camp H."/>
            <person name="Overmann J."/>
            <person name="Amann R."/>
            <person name="Jetten M.S.M."/>
            <person name="Mascher T."/>
            <person name="Medema M.H."/>
            <person name="Devos D.P."/>
            <person name="Kaster A.-K."/>
            <person name="Ovreas L."/>
            <person name="Rohde M."/>
            <person name="Galperin M.Y."/>
            <person name="Jogler C."/>
        </authorList>
    </citation>
    <scope>NUCLEOTIDE SEQUENCE [LARGE SCALE GENOMIC DNA]</scope>
    <source>
        <strain evidence="8 9">ETA_A1</strain>
    </source>
</reference>
<evidence type="ECO:0000256" key="5">
    <source>
        <dbReference type="PIRSR" id="PIRSR634603-3"/>
    </source>
</evidence>
<dbReference type="GO" id="GO:0006518">
    <property type="term" value="P:peptide metabolic process"/>
    <property type="evidence" value="ECO:0007669"/>
    <property type="project" value="UniProtKB-ARBA"/>
</dbReference>
<evidence type="ECO:0000256" key="2">
    <source>
        <dbReference type="ARBA" id="ARBA00022723"/>
    </source>
</evidence>
<dbReference type="AlphaFoldDB" id="A0A517XVX2"/>
<evidence type="ECO:0000259" key="7">
    <source>
        <dbReference type="SMART" id="SM00922"/>
    </source>
</evidence>
<evidence type="ECO:0000313" key="9">
    <source>
        <dbReference type="Proteomes" id="UP000319576"/>
    </source>
</evidence>
<dbReference type="Gene3D" id="3.20.20.120">
    <property type="entry name" value="Enolase-like C-terminal domain"/>
    <property type="match status" value="1"/>
</dbReference>
<dbReference type="CDD" id="cd03319">
    <property type="entry name" value="L-Ala-DL-Glu_epimerase"/>
    <property type="match status" value="1"/>
</dbReference>
<evidence type="ECO:0000256" key="3">
    <source>
        <dbReference type="ARBA" id="ARBA00022842"/>
    </source>
</evidence>
<dbReference type="KEGG" id="uli:ETAA1_35980"/>
<keyword evidence="9" id="KW-1185">Reference proteome</keyword>
<dbReference type="PANTHER" id="PTHR48073">
    <property type="entry name" value="O-SUCCINYLBENZOATE SYNTHASE-RELATED"/>
    <property type="match status" value="1"/>
</dbReference>
<comment type="cofactor">
    <cofactor evidence="5 6">
        <name>Mg(2+)</name>
        <dbReference type="ChEBI" id="CHEBI:18420"/>
    </cofactor>
    <text evidence="5 6">Binds 1 Mg(2+) ion per subunit.</text>
</comment>
<keyword evidence="3 5" id="KW-0460">Magnesium</keyword>
<dbReference type="Pfam" id="PF13378">
    <property type="entry name" value="MR_MLE_C"/>
    <property type="match status" value="1"/>
</dbReference>
<dbReference type="InterPro" id="IPR029017">
    <property type="entry name" value="Enolase-like_N"/>
</dbReference>
<evidence type="ECO:0000256" key="1">
    <source>
        <dbReference type="ARBA" id="ARBA00008031"/>
    </source>
</evidence>
<dbReference type="GO" id="GO:0046872">
    <property type="term" value="F:metal ion binding"/>
    <property type="evidence" value="ECO:0007669"/>
    <property type="project" value="UniProtKB-KW"/>
</dbReference>
<dbReference type="Gene3D" id="3.30.390.10">
    <property type="entry name" value="Enolase-like, N-terminal domain"/>
    <property type="match status" value="1"/>
</dbReference>
<feature type="domain" description="Mandelate racemase/muconate lactonizing enzyme C-terminal" evidence="7">
    <location>
        <begin position="164"/>
        <end position="253"/>
    </location>
</feature>